<comment type="caution">
    <text evidence="2">The sequence shown here is derived from an EMBL/GenBank/DDBJ whole genome shotgun (WGS) entry which is preliminary data.</text>
</comment>
<evidence type="ECO:0000313" key="3">
    <source>
        <dbReference type="Proteomes" id="UP001237642"/>
    </source>
</evidence>
<proteinExistence type="predicted"/>
<dbReference type="EMBL" id="JAUIZM010000001">
    <property type="protein sequence ID" value="KAK1402237.1"/>
    <property type="molecule type" value="Genomic_DNA"/>
</dbReference>
<protein>
    <submittedName>
        <fullName evidence="2">Uncharacterized protein</fullName>
    </submittedName>
</protein>
<organism evidence="2 3">
    <name type="scientific">Heracleum sosnowskyi</name>
    <dbReference type="NCBI Taxonomy" id="360622"/>
    <lineage>
        <taxon>Eukaryota</taxon>
        <taxon>Viridiplantae</taxon>
        <taxon>Streptophyta</taxon>
        <taxon>Embryophyta</taxon>
        <taxon>Tracheophyta</taxon>
        <taxon>Spermatophyta</taxon>
        <taxon>Magnoliopsida</taxon>
        <taxon>eudicotyledons</taxon>
        <taxon>Gunneridae</taxon>
        <taxon>Pentapetalae</taxon>
        <taxon>asterids</taxon>
        <taxon>campanulids</taxon>
        <taxon>Apiales</taxon>
        <taxon>Apiaceae</taxon>
        <taxon>Apioideae</taxon>
        <taxon>apioid superclade</taxon>
        <taxon>Tordylieae</taxon>
        <taxon>Tordyliinae</taxon>
        <taxon>Heracleum</taxon>
    </lineage>
</organism>
<keyword evidence="3" id="KW-1185">Reference proteome</keyword>
<feature type="region of interest" description="Disordered" evidence="1">
    <location>
        <begin position="11"/>
        <end position="33"/>
    </location>
</feature>
<reference evidence="2" key="2">
    <citation type="submission" date="2023-05" db="EMBL/GenBank/DDBJ databases">
        <authorList>
            <person name="Schelkunov M.I."/>
        </authorList>
    </citation>
    <scope>NUCLEOTIDE SEQUENCE</scope>
    <source>
        <strain evidence="2">Hsosn_3</strain>
        <tissue evidence="2">Leaf</tissue>
    </source>
</reference>
<evidence type="ECO:0000256" key="1">
    <source>
        <dbReference type="SAM" id="MobiDB-lite"/>
    </source>
</evidence>
<name>A0AAD8JGX8_9APIA</name>
<evidence type="ECO:0000313" key="2">
    <source>
        <dbReference type="EMBL" id="KAK1402237.1"/>
    </source>
</evidence>
<reference evidence="2" key="1">
    <citation type="submission" date="2023-02" db="EMBL/GenBank/DDBJ databases">
        <title>Genome of toxic invasive species Heracleum sosnowskyi carries increased number of genes despite the absence of recent whole-genome duplications.</title>
        <authorList>
            <person name="Schelkunov M."/>
            <person name="Shtratnikova V."/>
            <person name="Makarenko M."/>
            <person name="Klepikova A."/>
            <person name="Omelchenko D."/>
            <person name="Novikova G."/>
            <person name="Obukhova E."/>
            <person name="Bogdanov V."/>
            <person name="Penin A."/>
            <person name="Logacheva M."/>
        </authorList>
    </citation>
    <scope>NUCLEOTIDE SEQUENCE</scope>
    <source>
        <strain evidence="2">Hsosn_3</strain>
        <tissue evidence="2">Leaf</tissue>
    </source>
</reference>
<dbReference type="Proteomes" id="UP001237642">
    <property type="component" value="Unassembled WGS sequence"/>
</dbReference>
<sequence>MFIHGTSYKCNEEENIPGNPGKEGNGKLGMEGSWNGAFSRSRPAMASSMPKNDKAKKIENTMNNLILIVIFFSKSDKKTEEGENVMDTEVFSIARFTELQCINMLSSVSRFGVPNNM</sequence>
<gene>
    <name evidence="2" type="ORF">POM88_001842</name>
</gene>
<dbReference type="AlphaFoldDB" id="A0AAD8JGX8"/>
<accession>A0AAD8JGX8</accession>